<dbReference type="KEGG" id="mgr:MGG_17487"/>
<dbReference type="AlphaFoldDB" id="G4NDB8"/>
<dbReference type="GeneID" id="12985008"/>
<evidence type="ECO:0000313" key="1">
    <source>
        <dbReference type="EMBL" id="EHA49256.1"/>
    </source>
</evidence>
<dbReference type="Proteomes" id="UP000009058">
    <property type="component" value="Chromosome 5"/>
</dbReference>
<proteinExistence type="predicted"/>
<sequence>MVHAQKEAGKGRTGCKGRRMAERACFSPSLLVSNPCCQVGADLLRICAWYPFRRLALIGFGICVGGAQNLKAELIDPIWLAPCWRLRQGELAFMRDGYVCLAANSVKSILLAGEHFCLGFLSILKLSGRAST</sequence>
<dbReference type="InParanoid" id="G4NDB8"/>
<evidence type="ECO:0000313" key="2">
    <source>
        <dbReference type="Proteomes" id="UP000009058"/>
    </source>
</evidence>
<gene>
    <name evidence="1" type="ORF">MGG_17487</name>
</gene>
<accession>G4NDB8</accession>
<keyword evidence="2" id="KW-1185">Reference proteome</keyword>
<reference evidence="1 2" key="1">
    <citation type="journal article" date="2005" name="Nature">
        <title>The genome sequence of the rice blast fungus Magnaporthe grisea.</title>
        <authorList>
            <person name="Dean R.A."/>
            <person name="Talbot N.J."/>
            <person name="Ebbole D.J."/>
            <person name="Farman M.L."/>
            <person name="Mitchell T.K."/>
            <person name="Orbach M.J."/>
            <person name="Thon M."/>
            <person name="Kulkarni R."/>
            <person name="Xu J.R."/>
            <person name="Pan H."/>
            <person name="Read N.D."/>
            <person name="Lee Y.H."/>
            <person name="Carbone I."/>
            <person name="Brown D."/>
            <person name="Oh Y.Y."/>
            <person name="Donofrio N."/>
            <person name="Jeong J.S."/>
            <person name="Soanes D.M."/>
            <person name="Djonovic S."/>
            <person name="Kolomiets E."/>
            <person name="Rehmeyer C."/>
            <person name="Li W."/>
            <person name="Harding M."/>
            <person name="Kim S."/>
            <person name="Lebrun M.H."/>
            <person name="Bohnert H."/>
            <person name="Coughlan S."/>
            <person name="Butler J."/>
            <person name="Calvo S."/>
            <person name="Ma L.J."/>
            <person name="Nicol R."/>
            <person name="Purcell S."/>
            <person name="Nusbaum C."/>
            <person name="Galagan J.E."/>
            <person name="Birren B.W."/>
        </authorList>
    </citation>
    <scope>NUCLEOTIDE SEQUENCE [LARGE SCALE GENOMIC DNA]</scope>
    <source>
        <strain evidence="2">70-15 / ATCC MYA-4617 / FGSC 8958</strain>
    </source>
</reference>
<dbReference type="EMBL" id="CM001235">
    <property type="protein sequence ID" value="EHA49256.1"/>
    <property type="molecule type" value="Genomic_DNA"/>
</dbReference>
<reference key="2">
    <citation type="submission" date="2011-05" db="EMBL/GenBank/DDBJ databases">
        <title>The Genome Sequence of Magnaporthe oryzae 70-15.</title>
        <authorList>
            <consortium name="The Broad Institute Genome Sequencing Platform"/>
            <person name="Ma L.-J."/>
            <person name="Dead R."/>
            <person name="Young S.K."/>
            <person name="Zeng Q."/>
            <person name="Gargeya S."/>
            <person name="Fitzgerald M."/>
            <person name="Haas B."/>
            <person name="Abouelleil A."/>
            <person name="Alvarado L."/>
            <person name="Arachchi H.M."/>
            <person name="Berlin A."/>
            <person name="Brown A."/>
            <person name="Chapman S.B."/>
            <person name="Chen Z."/>
            <person name="Dunbar C."/>
            <person name="Freedman E."/>
            <person name="Gearin G."/>
            <person name="Gellesch M."/>
            <person name="Goldberg J."/>
            <person name="Griggs A."/>
            <person name="Gujja S."/>
            <person name="Heiman D."/>
            <person name="Howarth C."/>
            <person name="Larson L."/>
            <person name="Lui A."/>
            <person name="MacDonald P.J.P."/>
            <person name="Mehta T."/>
            <person name="Montmayeur A."/>
            <person name="Murphy C."/>
            <person name="Neiman D."/>
            <person name="Pearson M."/>
            <person name="Priest M."/>
            <person name="Roberts A."/>
            <person name="Saif S."/>
            <person name="Shea T."/>
            <person name="Shenoy N."/>
            <person name="Sisk P."/>
            <person name="Stolte C."/>
            <person name="Sykes S."/>
            <person name="Yandava C."/>
            <person name="Wortman J."/>
            <person name="Nusbaum C."/>
            <person name="Birren B."/>
        </authorList>
    </citation>
    <scope>NUCLEOTIDE SEQUENCE</scope>
    <source>
        <strain>70-15</strain>
    </source>
</reference>
<dbReference type="RefSeq" id="XP_003718840.1">
    <property type="nucleotide sequence ID" value="XM_003718792.1"/>
</dbReference>
<protein>
    <submittedName>
        <fullName evidence="1">Uncharacterized protein</fullName>
    </submittedName>
</protein>
<dbReference type="VEuPathDB" id="FungiDB:MGG_17487"/>
<dbReference type="HOGENOM" id="CLU_1917459_0_0_1"/>
<name>G4NDB8_PYRO7</name>
<organism evidence="1 2">
    <name type="scientific">Pyricularia oryzae (strain 70-15 / ATCC MYA-4617 / FGSC 8958)</name>
    <name type="common">Rice blast fungus</name>
    <name type="synonym">Magnaporthe oryzae</name>
    <dbReference type="NCBI Taxonomy" id="242507"/>
    <lineage>
        <taxon>Eukaryota</taxon>
        <taxon>Fungi</taxon>
        <taxon>Dikarya</taxon>
        <taxon>Ascomycota</taxon>
        <taxon>Pezizomycotina</taxon>
        <taxon>Sordariomycetes</taxon>
        <taxon>Sordariomycetidae</taxon>
        <taxon>Magnaporthales</taxon>
        <taxon>Pyriculariaceae</taxon>
        <taxon>Pyricularia</taxon>
    </lineage>
</organism>